<evidence type="ECO:0000259" key="1">
    <source>
        <dbReference type="PROSITE" id="PS50181"/>
    </source>
</evidence>
<protein>
    <submittedName>
        <fullName evidence="2">F-box protein</fullName>
    </submittedName>
</protein>
<dbReference type="Proteomes" id="UP000288805">
    <property type="component" value="Unassembled WGS sequence"/>
</dbReference>
<sequence>MDLDFEKPGKRARYEMGGGEGPRTSFMERLPRDIILDILSRLPVTSLVQFRFVCRGWRLMAQDSLLASKHLCRTAQYNPCLILHCDYPIRNQISFVDISAESRDKDMVRKLTIPFWASMPEFEVVGSCNGLLCLADSLFKDAVYVHNPFTRDFKQLPKSLQYPDQEVVFGFGYHPMTEVYKVVKVVYYRNGYGGFSRFRRITCSQSEVQVLTLGSPTWRSLGKVSYQLDRWPSEALVNGRLHWVTRPRRYVTRFIVSFDLADEQFREIPKPDCGGLSRCNYHLLVLGGCLSAAVHRSNGKLEVWVMKEYDVKESWIKEFNIGAHLPKGLKQDVNRPHRIWRNAPKGRGVRLLCLLKNGEILLEYKGRVLVSYNPERGKFKDLTLEGLPNWFQTFVHVGSLSWIDSNTES</sequence>
<dbReference type="AlphaFoldDB" id="A0A438JHJ9"/>
<dbReference type="Pfam" id="PF12937">
    <property type="entry name" value="F-box-like"/>
    <property type="match status" value="1"/>
</dbReference>
<accession>A0A438JHJ9</accession>
<evidence type="ECO:0000313" key="2">
    <source>
        <dbReference type="EMBL" id="RVX08433.1"/>
    </source>
</evidence>
<reference evidence="2 3" key="1">
    <citation type="journal article" date="2018" name="PLoS Genet.">
        <title>Population sequencing reveals clonal diversity and ancestral inbreeding in the grapevine cultivar Chardonnay.</title>
        <authorList>
            <person name="Roach M.J."/>
            <person name="Johnson D.L."/>
            <person name="Bohlmann J."/>
            <person name="van Vuuren H.J."/>
            <person name="Jones S.J."/>
            <person name="Pretorius I.S."/>
            <person name="Schmidt S.A."/>
            <person name="Borneman A.R."/>
        </authorList>
    </citation>
    <scope>NUCLEOTIDE SEQUENCE [LARGE SCALE GENOMIC DNA]</scope>
    <source>
        <strain evidence="3">cv. Chardonnay</strain>
        <tissue evidence="2">Leaf</tissue>
    </source>
</reference>
<proteinExistence type="predicted"/>
<dbReference type="SUPFAM" id="SSF81383">
    <property type="entry name" value="F-box domain"/>
    <property type="match status" value="1"/>
</dbReference>
<evidence type="ECO:0000313" key="3">
    <source>
        <dbReference type="Proteomes" id="UP000288805"/>
    </source>
</evidence>
<dbReference type="InterPro" id="IPR001810">
    <property type="entry name" value="F-box_dom"/>
</dbReference>
<dbReference type="SMART" id="SM00256">
    <property type="entry name" value="FBOX"/>
    <property type="match status" value="1"/>
</dbReference>
<dbReference type="Pfam" id="PF08268">
    <property type="entry name" value="FBA_3"/>
    <property type="match status" value="1"/>
</dbReference>
<dbReference type="NCBIfam" id="TIGR01640">
    <property type="entry name" value="F_box_assoc_1"/>
    <property type="match status" value="1"/>
</dbReference>
<gene>
    <name evidence="2" type="primary">VvCHDp000159_2</name>
    <name evidence="2" type="ORF">CK203_014104</name>
</gene>
<dbReference type="InterPro" id="IPR013187">
    <property type="entry name" value="F-box-assoc_dom_typ3"/>
</dbReference>
<dbReference type="PANTHER" id="PTHR31672">
    <property type="entry name" value="BNACNNG10540D PROTEIN"/>
    <property type="match status" value="1"/>
</dbReference>
<dbReference type="Gene3D" id="1.20.1280.50">
    <property type="match status" value="1"/>
</dbReference>
<name>A0A438JHJ9_VITVI</name>
<dbReference type="PANTHER" id="PTHR31672:SF2">
    <property type="entry name" value="F-BOX DOMAIN-CONTAINING PROTEIN"/>
    <property type="match status" value="1"/>
</dbReference>
<feature type="domain" description="F-box" evidence="1">
    <location>
        <begin position="24"/>
        <end position="70"/>
    </location>
</feature>
<dbReference type="InterPro" id="IPR050796">
    <property type="entry name" value="SCF_F-box_component"/>
</dbReference>
<dbReference type="EMBL" id="QGNW01000041">
    <property type="protein sequence ID" value="RVX08433.1"/>
    <property type="molecule type" value="Genomic_DNA"/>
</dbReference>
<dbReference type="PROSITE" id="PS50181">
    <property type="entry name" value="FBOX"/>
    <property type="match status" value="1"/>
</dbReference>
<dbReference type="InterPro" id="IPR017451">
    <property type="entry name" value="F-box-assoc_interact_dom"/>
</dbReference>
<organism evidence="2 3">
    <name type="scientific">Vitis vinifera</name>
    <name type="common">Grape</name>
    <dbReference type="NCBI Taxonomy" id="29760"/>
    <lineage>
        <taxon>Eukaryota</taxon>
        <taxon>Viridiplantae</taxon>
        <taxon>Streptophyta</taxon>
        <taxon>Embryophyta</taxon>
        <taxon>Tracheophyta</taxon>
        <taxon>Spermatophyta</taxon>
        <taxon>Magnoliopsida</taxon>
        <taxon>eudicotyledons</taxon>
        <taxon>Gunneridae</taxon>
        <taxon>Pentapetalae</taxon>
        <taxon>rosids</taxon>
        <taxon>Vitales</taxon>
        <taxon>Vitaceae</taxon>
        <taxon>Viteae</taxon>
        <taxon>Vitis</taxon>
    </lineage>
</organism>
<comment type="caution">
    <text evidence="2">The sequence shown here is derived from an EMBL/GenBank/DDBJ whole genome shotgun (WGS) entry which is preliminary data.</text>
</comment>
<dbReference type="InterPro" id="IPR036047">
    <property type="entry name" value="F-box-like_dom_sf"/>
</dbReference>